<evidence type="ECO:0000313" key="12">
    <source>
        <dbReference type="Proteomes" id="UP001152300"/>
    </source>
</evidence>
<dbReference type="SUPFAM" id="SSF50044">
    <property type="entry name" value="SH3-domain"/>
    <property type="match status" value="1"/>
</dbReference>
<dbReference type="PRINTS" id="PR00452">
    <property type="entry name" value="SH3DOMAIN"/>
</dbReference>
<comment type="subcellular location">
    <subcellularLocation>
        <location evidence="2">Endosome membrane</location>
        <topology evidence="2">Peripheral membrane protein</topology>
        <orientation evidence="2">Cytoplasmic side</orientation>
    </subcellularLocation>
</comment>
<dbReference type="GO" id="GO:0010008">
    <property type="term" value="C:endosome membrane"/>
    <property type="evidence" value="ECO:0007669"/>
    <property type="project" value="UniProtKB-SubCell"/>
</dbReference>
<evidence type="ECO:0000259" key="10">
    <source>
        <dbReference type="PROSITE" id="PS50002"/>
    </source>
</evidence>
<evidence type="ECO:0000256" key="4">
    <source>
        <dbReference type="ARBA" id="ARBA00011446"/>
    </source>
</evidence>
<dbReference type="InterPro" id="IPR036028">
    <property type="entry name" value="SH3-like_dom_sf"/>
</dbReference>
<evidence type="ECO:0000313" key="11">
    <source>
        <dbReference type="EMBL" id="KAJ8064830.1"/>
    </source>
</evidence>
<dbReference type="InterPro" id="IPR001452">
    <property type="entry name" value="SH3_domain"/>
</dbReference>
<comment type="similarity">
    <text evidence="3">Belongs to the STAM family.</text>
</comment>
<organism evidence="11 12">
    <name type="scientific">Sclerotinia nivalis</name>
    <dbReference type="NCBI Taxonomy" id="352851"/>
    <lineage>
        <taxon>Eukaryota</taxon>
        <taxon>Fungi</taxon>
        <taxon>Dikarya</taxon>
        <taxon>Ascomycota</taxon>
        <taxon>Pezizomycotina</taxon>
        <taxon>Leotiomycetes</taxon>
        <taxon>Helotiales</taxon>
        <taxon>Sclerotiniaceae</taxon>
        <taxon>Sclerotinia</taxon>
    </lineage>
</organism>
<dbReference type="Gene3D" id="2.30.30.40">
    <property type="entry name" value="SH3 Domains"/>
    <property type="match status" value="1"/>
</dbReference>
<name>A0A9X0DJM6_9HELO</name>
<dbReference type="SMART" id="SM00326">
    <property type="entry name" value="SH3"/>
    <property type="match status" value="1"/>
</dbReference>
<evidence type="ECO:0000256" key="6">
    <source>
        <dbReference type="ARBA" id="ARBA00018978"/>
    </source>
</evidence>
<keyword evidence="12" id="KW-1185">Reference proteome</keyword>
<dbReference type="PROSITE" id="PS50002">
    <property type="entry name" value="SH3"/>
    <property type="match status" value="1"/>
</dbReference>
<dbReference type="OrthoDB" id="1394818at2759"/>
<dbReference type="FunFam" id="2.30.30.40:FF:000072">
    <property type="entry name" value="Unconventional Myosin IB"/>
    <property type="match status" value="1"/>
</dbReference>
<accession>A0A9X0DJM6</accession>
<evidence type="ECO:0000256" key="5">
    <source>
        <dbReference type="ARBA" id="ARBA00017923"/>
    </source>
</evidence>
<evidence type="ECO:0000256" key="7">
    <source>
        <dbReference type="ARBA" id="ARBA00022443"/>
    </source>
</evidence>
<feature type="domain" description="SH3" evidence="10">
    <location>
        <begin position="40"/>
        <end position="99"/>
    </location>
</feature>
<dbReference type="CDD" id="cd11883">
    <property type="entry name" value="SH3_Sdc25"/>
    <property type="match status" value="1"/>
</dbReference>
<dbReference type="PANTHER" id="PTHR46026">
    <property type="entry name" value="RHO-TYPE GUANINE NUCLEOTIDE EXCHANGE FACTOR, ISOFORM F"/>
    <property type="match status" value="1"/>
</dbReference>
<dbReference type="Proteomes" id="UP001152300">
    <property type="component" value="Unassembled WGS sequence"/>
</dbReference>
<evidence type="ECO:0000256" key="8">
    <source>
        <dbReference type="ARBA" id="ARBA00022753"/>
    </source>
</evidence>
<evidence type="ECO:0000256" key="1">
    <source>
        <dbReference type="ARBA" id="ARBA00002654"/>
    </source>
</evidence>
<evidence type="ECO:0000256" key="3">
    <source>
        <dbReference type="ARBA" id="ARBA00009666"/>
    </source>
</evidence>
<dbReference type="PANTHER" id="PTHR46026:SF1">
    <property type="entry name" value="RHO-TYPE GUANINE NUCLEOTIDE EXCHANGE FACTOR, ISOFORM F"/>
    <property type="match status" value="1"/>
</dbReference>
<dbReference type="GO" id="GO:0005085">
    <property type="term" value="F:guanyl-nucleotide exchange factor activity"/>
    <property type="evidence" value="ECO:0007669"/>
    <property type="project" value="TreeGrafter"/>
</dbReference>
<comment type="subunit">
    <text evidence="4">Component of the ESCRT-0 complex composed of HSE1 and VPS27.</text>
</comment>
<sequence>MMSYSSEKKWDLIYQEHSKEQEKEQKQSKKADGSLENLPQTDVYVRALYNYEADDLANLSFSKGDIIKVITRLESGWWDGILNGVRGWFPSSYCQVVSSPDEVLVAAPRIHKFFEDDTADSPLDQEELEALLTGLKINLNDTAPGGSESDWIEVSDVAESRRIQGRIKQREYRMKLKKRLEALQQRAVDIETGYLSVPPETHKIDDLNIKEDQPAQQEGFLDDPGMELSNEQESKLSSLDGSNVASGKTFALDETAKLRSNDGMNLKAIEYEPTNA</sequence>
<evidence type="ECO:0000256" key="2">
    <source>
        <dbReference type="ARBA" id="ARBA00004125"/>
    </source>
</evidence>
<keyword evidence="8" id="KW-0967">Endosome</keyword>
<protein>
    <recommendedName>
        <fullName evidence="5">Class E vacuolar protein-sorting machinery protein HSE1</fullName>
    </recommendedName>
    <alternativeName>
        <fullName evidence="6">Class E vacuolar protein-sorting machinery protein hse1</fullName>
    </alternativeName>
</protein>
<dbReference type="EMBL" id="JAPEIS010000007">
    <property type="protein sequence ID" value="KAJ8064830.1"/>
    <property type="molecule type" value="Genomic_DNA"/>
</dbReference>
<dbReference type="AlphaFoldDB" id="A0A9X0DJM6"/>
<comment type="function">
    <text evidence="1">Component of the ESCRT-0 complex which is the sorting receptor for ubiquitinated cargo proteins at the multivesicular body (MVB).</text>
</comment>
<keyword evidence="7 9" id="KW-0728">SH3 domain</keyword>
<reference evidence="11" key="1">
    <citation type="submission" date="2022-11" db="EMBL/GenBank/DDBJ databases">
        <title>Genome Resource of Sclerotinia nivalis Strain SnTB1, a Plant Pathogen Isolated from American Ginseng.</title>
        <authorList>
            <person name="Fan S."/>
        </authorList>
    </citation>
    <scope>NUCLEOTIDE SEQUENCE</scope>
    <source>
        <strain evidence="11">SnTB1</strain>
    </source>
</reference>
<comment type="caution">
    <text evidence="11">The sequence shown here is derived from an EMBL/GenBank/DDBJ whole genome shotgun (WGS) entry which is preliminary data.</text>
</comment>
<evidence type="ECO:0000256" key="9">
    <source>
        <dbReference type="PROSITE-ProRule" id="PRU00192"/>
    </source>
</evidence>
<gene>
    <name evidence="11" type="ORF">OCU04_007138</name>
</gene>
<dbReference type="CDD" id="cd14688">
    <property type="entry name" value="bZIP_YAP"/>
    <property type="match status" value="1"/>
</dbReference>
<dbReference type="Pfam" id="PF00018">
    <property type="entry name" value="SH3_1"/>
    <property type="match status" value="1"/>
</dbReference>
<proteinExistence type="inferred from homology"/>